<evidence type="ECO:0000313" key="3">
    <source>
        <dbReference type="Proteomes" id="UP000051952"/>
    </source>
</evidence>
<sequence length="108" mass="12188">MSTPTPAPDDILQGVCDDSNVYFWSYFGGSVFLSILIMYCRFRLVTPPKYSGPGNAVDFGRPYGIAILLYHICMWNLAPQVAFFVIFHVAMFLYKGDVCLTRTNSNRS</sequence>
<organism evidence="2 3">
    <name type="scientific">Bodo saltans</name>
    <name type="common">Flagellated protozoan</name>
    <dbReference type="NCBI Taxonomy" id="75058"/>
    <lineage>
        <taxon>Eukaryota</taxon>
        <taxon>Discoba</taxon>
        <taxon>Euglenozoa</taxon>
        <taxon>Kinetoplastea</taxon>
        <taxon>Metakinetoplastina</taxon>
        <taxon>Eubodonida</taxon>
        <taxon>Bodonidae</taxon>
        <taxon>Bodo</taxon>
    </lineage>
</organism>
<dbReference type="AlphaFoldDB" id="A0A0S4KII3"/>
<evidence type="ECO:0000256" key="1">
    <source>
        <dbReference type="SAM" id="Phobius"/>
    </source>
</evidence>
<feature type="transmembrane region" description="Helical" evidence="1">
    <location>
        <begin position="63"/>
        <end position="94"/>
    </location>
</feature>
<name>A0A0S4KII3_BODSA</name>
<proteinExistence type="predicted"/>
<feature type="transmembrane region" description="Helical" evidence="1">
    <location>
        <begin position="23"/>
        <end position="42"/>
    </location>
</feature>
<keyword evidence="1 2" id="KW-0812">Transmembrane</keyword>
<gene>
    <name evidence="2" type="ORF">BSAL_79330</name>
</gene>
<dbReference type="EMBL" id="CYKH01000811">
    <property type="protein sequence ID" value="CUI14250.1"/>
    <property type="molecule type" value="Genomic_DNA"/>
</dbReference>
<reference evidence="3" key="1">
    <citation type="submission" date="2015-09" db="EMBL/GenBank/DDBJ databases">
        <authorList>
            <consortium name="Pathogen Informatics"/>
        </authorList>
    </citation>
    <scope>NUCLEOTIDE SEQUENCE [LARGE SCALE GENOMIC DNA]</scope>
    <source>
        <strain evidence="3">Lake Konstanz</strain>
    </source>
</reference>
<evidence type="ECO:0000313" key="2">
    <source>
        <dbReference type="EMBL" id="CUI14250.1"/>
    </source>
</evidence>
<keyword evidence="1" id="KW-1133">Transmembrane helix</keyword>
<dbReference type="Proteomes" id="UP000051952">
    <property type="component" value="Unassembled WGS sequence"/>
</dbReference>
<keyword evidence="3" id="KW-1185">Reference proteome</keyword>
<protein>
    <submittedName>
        <fullName evidence="2">Transmembrane protein, putative</fullName>
    </submittedName>
</protein>
<keyword evidence="1" id="KW-0472">Membrane</keyword>
<accession>A0A0S4KII3</accession>
<dbReference type="VEuPathDB" id="TriTrypDB:BSAL_79330"/>